<evidence type="ECO:0000313" key="3">
    <source>
        <dbReference type="Proteomes" id="UP000492821"/>
    </source>
</evidence>
<feature type="region of interest" description="Disordered" evidence="1">
    <location>
        <begin position="346"/>
        <end position="389"/>
    </location>
</feature>
<keyword evidence="2" id="KW-1133">Transmembrane helix</keyword>
<name>A0A7E4V4H4_PANRE</name>
<keyword evidence="2" id="KW-0812">Transmembrane</keyword>
<dbReference type="AlphaFoldDB" id="A0A7E4V4H4"/>
<evidence type="ECO:0000256" key="2">
    <source>
        <dbReference type="SAM" id="Phobius"/>
    </source>
</evidence>
<organism evidence="3 4">
    <name type="scientific">Panagrellus redivivus</name>
    <name type="common">Microworm</name>
    <dbReference type="NCBI Taxonomy" id="6233"/>
    <lineage>
        <taxon>Eukaryota</taxon>
        <taxon>Metazoa</taxon>
        <taxon>Ecdysozoa</taxon>
        <taxon>Nematoda</taxon>
        <taxon>Chromadorea</taxon>
        <taxon>Rhabditida</taxon>
        <taxon>Tylenchina</taxon>
        <taxon>Panagrolaimomorpha</taxon>
        <taxon>Panagrolaimoidea</taxon>
        <taxon>Panagrolaimidae</taxon>
        <taxon>Panagrellus</taxon>
    </lineage>
</organism>
<sequence>MYNDWSENVKIYYTYDPDAVPEMLYEAVIDVSKRFVFLLDRVSHSVEMLHPVDKLINLAIPLKNRNTLIEFKRLYVTITVGKQPALVTHINGGEIEQFEDITRILPPPEGFRLKAVSTDYMAPSCIHSNNGFYYIMCRLRNEKIFTFVHAGGAHSAYVKIDRQLSTFPVLDNEFPHIIINGCEFVIDHEIIRDRLFEDHNNAISVQDGYIHIHGNRNGYFPAQCAVEVASNILTIRQPTQPFDVKYFVYGAVAIERLSPDLNENATTSSLTDDLTSSDTTPLPEMFESTTEIPETTEASLYDSVESATAIPKYGIVLIVIAILIILILICVAIFFLISLRRKSKSASKDPTKKPERLPKSNYQDDKILSKSHPPPNEGHQTEVKSPKSSVVVTPEPLINPLTISPTVDKDVTPKDAEWFYRNAFYAPVGRNAKNAEEKPFVVRVDQFWDLFPFKGGMSVFDMMDRGKNSDFLCQFRDLTLEENSGYCNFVKRFHEPFAAPESNQKLFKAYILQHDPPSFELHYNGVGPHYLNRVADCKRCANYNTGVNFVPVFKSIKILTVVEQLKLLPRGWHFYASLATTDEIADDSGRLITVYLFRSSGNVCGSKDKMEETKGCYHNHTMRLFPAKKKQREEHREFLKQHAVELTADGKVKTEVLKARNSLQTDVTQDETHGVGANGVIKTIDIEPTQTVTKDTQTNTYTKPSMEPVMR</sequence>
<dbReference type="Proteomes" id="UP000492821">
    <property type="component" value="Unassembled WGS sequence"/>
</dbReference>
<proteinExistence type="predicted"/>
<evidence type="ECO:0000313" key="4">
    <source>
        <dbReference type="WBParaSite" id="Pan_g16417.t1"/>
    </source>
</evidence>
<accession>A0A7E4V4H4</accession>
<evidence type="ECO:0000256" key="1">
    <source>
        <dbReference type="SAM" id="MobiDB-lite"/>
    </source>
</evidence>
<keyword evidence="3" id="KW-1185">Reference proteome</keyword>
<feature type="transmembrane region" description="Helical" evidence="2">
    <location>
        <begin position="313"/>
        <end position="339"/>
    </location>
</feature>
<feature type="compositionally biased region" description="Basic and acidic residues" evidence="1">
    <location>
        <begin position="346"/>
        <end position="368"/>
    </location>
</feature>
<reference evidence="3" key="1">
    <citation type="journal article" date="2013" name="Genetics">
        <title>The draft genome and transcriptome of Panagrellus redivivus are shaped by the harsh demands of a free-living lifestyle.</title>
        <authorList>
            <person name="Srinivasan J."/>
            <person name="Dillman A.R."/>
            <person name="Macchietto M.G."/>
            <person name="Heikkinen L."/>
            <person name="Lakso M."/>
            <person name="Fracchia K.M."/>
            <person name="Antoshechkin I."/>
            <person name="Mortazavi A."/>
            <person name="Wong G."/>
            <person name="Sternberg P.W."/>
        </authorList>
    </citation>
    <scope>NUCLEOTIDE SEQUENCE [LARGE SCALE GENOMIC DNA]</scope>
    <source>
        <strain evidence="3">MT8872</strain>
    </source>
</reference>
<protein>
    <submittedName>
        <fullName evidence="4">Uncharacterized protein</fullName>
    </submittedName>
</protein>
<dbReference type="WBParaSite" id="Pan_g16417.t1">
    <property type="protein sequence ID" value="Pan_g16417.t1"/>
    <property type="gene ID" value="Pan_g16417"/>
</dbReference>
<reference evidence="4" key="2">
    <citation type="submission" date="2020-10" db="UniProtKB">
        <authorList>
            <consortium name="WormBaseParasite"/>
        </authorList>
    </citation>
    <scope>IDENTIFICATION</scope>
</reference>
<keyword evidence="2" id="KW-0472">Membrane</keyword>